<keyword evidence="4" id="KW-1185">Reference proteome</keyword>
<feature type="compositionally biased region" description="Polar residues" evidence="1">
    <location>
        <begin position="148"/>
        <end position="164"/>
    </location>
</feature>
<dbReference type="AlphaFoldDB" id="A0A1G4KHQ7"/>
<organism evidence="3 4">
    <name type="scientific">Lachancea meyersii CBS 8951</name>
    <dbReference type="NCBI Taxonomy" id="1266667"/>
    <lineage>
        <taxon>Eukaryota</taxon>
        <taxon>Fungi</taxon>
        <taxon>Dikarya</taxon>
        <taxon>Ascomycota</taxon>
        <taxon>Saccharomycotina</taxon>
        <taxon>Saccharomycetes</taxon>
        <taxon>Saccharomycetales</taxon>
        <taxon>Saccharomycetaceae</taxon>
        <taxon>Lachancea</taxon>
    </lineage>
</organism>
<gene>
    <name evidence="3" type="ORF">LAME_0H15676G</name>
</gene>
<evidence type="ECO:0000313" key="3">
    <source>
        <dbReference type="EMBL" id="SCV04090.1"/>
    </source>
</evidence>
<reference evidence="4" key="1">
    <citation type="submission" date="2016-03" db="EMBL/GenBank/DDBJ databases">
        <authorList>
            <person name="Devillers Hugo."/>
        </authorList>
    </citation>
    <scope>NUCLEOTIDE SEQUENCE [LARGE SCALE GENOMIC DNA]</scope>
</reference>
<dbReference type="OrthoDB" id="5382797at2759"/>
<name>A0A1G4KHQ7_9SACH</name>
<feature type="transmembrane region" description="Helical" evidence="2">
    <location>
        <begin position="289"/>
        <end position="311"/>
    </location>
</feature>
<protein>
    <submittedName>
        <fullName evidence="3">LAME_0H15676g1_1</fullName>
    </submittedName>
</protein>
<feature type="region of interest" description="Disordered" evidence="1">
    <location>
        <begin position="148"/>
        <end position="167"/>
    </location>
</feature>
<keyword evidence="2" id="KW-1133">Transmembrane helix</keyword>
<feature type="transmembrane region" description="Helical" evidence="2">
    <location>
        <begin position="384"/>
        <end position="404"/>
    </location>
</feature>
<keyword evidence="2" id="KW-0472">Membrane</keyword>
<dbReference type="EMBL" id="LT598480">
    <property type="protein sequence ID" value="SCV04090.1"/>
    <property type="molecule type" value="Genomic_DNA"/>
</dbReference>
<proteinExistence type="predicted"/>
<feature type="transmembrane region" description="Helical" evidence="2">
    <location>
        <begin position="247"/>
        <end position="268"/>
    </location>
</feature>
<evidence type="ECO:0000256" key="1">
    <source>
        <dbReference type="SAM" id="MobiDB-lite"/>
    </source>
</evidence>
<sequence length="569" mass="63349">MSSPTPAIFREEFGCDSPFADIPLTPQRMNCIIEEESTKEGHKDTLRTLETGEKNTPQRPLSFYSAAGGNNSSNSLIANPSFSFGGNNNASQDNNATNGKRNSLKYVPGPKLPPLSSRSKSPVRLNRSPSPDSSKRRSSIVLEKPFNFSSSTLQPPNSGGSATRASFRKGHRYKHSSVSMNFFQEPEVKIPLSIAKSLPIPDFADLRSNIQWPSGYVKLTLVALQSLTCITTFHLGRSKNWSNFITLSHLVLYDVIGSLAVVLVENLSHFQVWNTGTVKFPFGLNRVDLLLSFALAISLCFMGLDLFFHILEETIAIFVESTDHDQHDEIAPKIPHSHHNQLLPRTSADSRLWYGVLVPTLVFSLLTLFKIFQSNTHARFKIKNPLITCTYILYLVLLPGISKITSSSDYFATGLLSVLIMTYGWKIAKWTSTVLLMGFSTASLNGLMLDNIDHSADILTPTYEVSRSPSTLPKMAFGGMEKSMPCDPSVVKSKLKESIEELADFRANCRLAYEDLTIIKINFEQYIVLMKIHMSGGSNDDELSLRISVDKCLRKFLKSVETTIDIDRL</sequence>
<accession>A0A1G4KHQ7</accession>
<feature type="compositionally biased region" description="Basic and acidic residues" evidence="1">
    <location>
        <begin position="36"/>
        <end position="53"/>
    </location>
</feature>
<feature type="transmembrane region" description="Helical" evidence="2">
    <location>
        <begin position="352"/>
        <end position="372"/>
    </location>
</feature>
<feature type="region of interest" description="Disordered" evidence="1">
    <location>
        <begin position="84"/>
        <end position="140"/>
    </location>
</feature>
<dbReference type="Proteomes" id="UP000191144">
    <property type="component" value="Chromosome H"/>
</dbReference>
<keyword evidence="2" id="KW-0812">Transmembrane</keyword>
<feature type="region of interest" description="Disordered" evidence="1">
    <location>
        <begin position="35"/>
        <end position="67"/>
    </location>
</feature>
<evidence type="ECO:0000313" key="4">
    <source>
        <dbReference type="Proteomes" id="UP000191144"/>
    </source>
</evidence>
<feature type="compositionally biased region" description="Low complexity" evidence="1">
    <location>
        <begin position="85"/>
        <end position="99"/>
    </location>
</feature>
<feature type="compositionally biased region" description="Low complexity" evidence="1">
    <location>
        <begin position="114"/>
        <end position="132"/>
    </location>
</feature>
<evidence type="ECO:0000256" key="2">
    <source>
        <dbReference type="SAM" id="Phobius"/>
    </source>
</evidence>